<dbReference type="Gene3D" id="3.40.50.720">
    <property type="entry name" value="NAD(P)-binding Rossmann-like Domain"/>
    <property type="match status" value="1"/>
</dbReference>
<dbReference type="Proteomes" id="UP001642483">
    <property type="component" value="Unassembled WGS sequence"/>
</dbReference>
<sequence length="89" mass="10252">MEITEHLKEMINVNILALCIATREAITLMKNTNVDDGHIVNINGNAGTRSVLRHFIRLQNMLLQRSRRVYDKSYVLQIAAFVQLLFRLA</sequence>
<comment type="caution">
    <text evidence="3">The sequence shown here is derived from an EMBL/GenBank/DDBJ whole genome shotgun (WGS) entry which is preliminary data.</text>
</comment>
<reference evidence="3 4" key="1">
    <citation type="submission" date="2024-02" db="EMBL/GenBank/DDBJ databases">
        <authorList>
            <person name="Daric V."/>
            <person name="Darras S."/>
        </authorList>
    </citation>
    <scope>NUCLEOTIDE SEQUENCE [LARGE SCALE GENOMIC DNA]</scope>
</reference>
<comment type="similarity">
    <text evidence="1">Belongs to the short-chain dehydrogenases/reductases (SDR) family.</text>
</comment>
<dbReference type="SUPFAM" id="SSF51735">
    <property type="entry name" value="NAD(P)-binding Rossmann-fold domains"/>
    <property type="match status" value="1"/>
</dbReference>
<keyword evidence="2" id="KW-0560">Oxidoreductase</keyword>
<name>A0ABP0GSM0_CLALP</name>
<accession>A0ABP0GSM0</accession>
<proteinExistence type="inferred from homology"/>
<dbReference type="EMBL" id="CAWYQH010000141">
    <property type="protein sequence ID" value="CAK8694733.1"/>
    <property type="molecule type" value="Genomic_DNA"/>
</dbReference>
<organism evidence="3 4">
    <name type="scientific">Clavelina lepadiformis</name>
    <name type="common">Light-bulb sea squirt</name>
    <name type="synonym">Ascidia lepadiformis</name>
    <dbReference type="NCBI Taxonomy" id="159417"/>
    <lineage>
        <taxon>Eukaryota</taxon>
        <taxon>Metazoa</taxon>
        <taxon>Chordata</taxon>
        <taxon>Tunicata</taxon>
        <taxon>Ascidiacea</taxon>
        <taxon>Aplousobranchia</taxon>
        <taxon>Clavelinidae</taxon>
        <taxon>Clavelina</taxon>
    </lineage>
</organism>
<dbReference type="PANTHER" id="PTHR43115">
    <property type="entry name" value="DEHYDROGENASE/REDUCTASE SDR FAMILY MEMBER 11"/>
    <property type="match status" value="1"/>
</dbReference>
<evidence type="ECO:0000256" key="1">
    <source>
        <dbReference type="ARBA" id="ARBA00006484"/>
    </source>
</evidence>
<protein>
    <submittedName>
        <fullName evidence="3">Uncharacterized protein</fullName>
    </submittedName>
</protein>
<evidence type="ECO:0000256" key="2">
    <source>
        <dbReference type="ARBA" id="ARBA00023002"/>
    </source>
</evidence>
<dbReference type="InterPro" id="IPR036291">
    <property type="entry name" value="NAD(P)-bd_dom_sf"/>
</dbReference>
<evidence type="ECO:0000313" key="4">
    <source>
        <dbReference type="Proteomes" id="UP001642483"/>
    </source>
</evidence>
<gene>
    <name evidence="3" type="ORF">CVLEPA_LOCUS28079</name>
</gene>
<keyword evidence="4" id="KW-1185">Reference proteome</keyword>
<dbReference type="PANTHER" id="PTHR43115:SF4">
    <property type="entry name" value="DEHYDROGENASE_REDUCTASE SDR FAMILY MEMBER 11"/>
    <property type="match status" value="1"/>
</dbReference>
<evidence type="ECO:0000313" key="3">
    <source>
        <dbReference type="EMBL" id="CAK8694733.1"/>
    </source>
</evidence>